<keyword evidence="1" id="KW-0812">Transmembrane</keyword>
<evidence type="ECO:0000256" key="1">
    <source>
        <dbReference type="SAM" id="Phobius"/>
    </source>
</evidence>
<reference evidence="2" key="1">
    <citation type="submission" date="2019-08" db="EMBL/GenBank/DDBJ databases">
        <authorList>
            <person name="Kucharzyk K."/>
            <person name="Murdoch R.W."/>
            <person name="Higgins S."/>
            <person name="Loffler F."/>
        </authorList>
    </citation>
    <scope>NUCLEOTIDE SEQUENCE</scope>
</reference>
<dbReference type="Pfam" id="PF09604">
    <property type="entry name" value="Potass_KdpF"/>
    <property type="match status" value="1"/>
</dbReference>
<keyword evidence="1" id="KW-0472">Membrane</keyword>
<dbReference type="AlphaFoldDB" id="A0A644ZH63"/>
<comment type="caution">
    <text evidence="2">The sequence shown here is derived from an EMBL/GenBank/DDBJ whole genome shotgun (WGS) entry which is preliminary data.</text>
</comment>
<accession>A0A644ZH63</accession>
<evidence type="ECO:0008006" key="3">
    <source>
        <dbReference type="Google" id="ProtNLM"/>
    </source>
</evidence>
<proteinExistence type="predicted"/>
<sequence length="44" mass="5187">MGAAWLRRWREKMWSLTWIDWLAVAGAVGLFAYLGYALVRPEKF</sequence>
<name>A0A644ZH63_9ZZZZ</name>
<organism evidence="2">
    <name type="scientific">bioreactor metagenome</name>
    <dbReference type="NCBI Taxonomy" id="1076179"/>
    <lineage>
        <taxon>unclassified sequences</taxon>
        <taxon>metagenomes</taxon>
        <taxon>ecological metagenomes</taxon>
    </lineage>
</organism>
<keyword evidence="1" id="KW-1133">Transmembrane helix</keyword>
<feature type="transmembrane region" description="Helical" evidence="1">
    <location>
        <begin position="21"/>
        <end position="39"/>
    </location>
</feature>
<dbReference type="GO" id="GO:0008556">
    <property type="term" value="F:P-type potassium transmembrane transporter activity"/>
    <property type="evidence" value="ECO:0007669"/>
    <property type="project" value="InterPro"/>
</dbReference>
<protein>
    <recommendedName>
        <fullName evidence="3">K(+)-transporting ATPase subunit F</fullName>
    </recommendedName>
</protein>
<dbReference type="EMBL" id="VSSQ01008861">
    <property type="protein sequence ID" value="MPM40057.1"/>
    <property type="molecule type" value="Genomic_DNA"/>
</dbReference>
<evidence type="ECO:0000313" key="2">
    <source>
        <dbReference type="EMBL" id="MPM40057.1"/>
    </source>
</evidence>
<dbReference type="NCBIfam" id="TIGR02115">
    <property type="entry name" value="potass_kdpF"/>
    <property type="match status" value="1"/>
</dbReference>
<gene>
    <name evidence="2" type="ORF">SDC9_86695</name>
</gene>
<dbReference type="GO" id="GO:0005886">
    <property type="term" value="C:plasma membrane"/>
    <property type="evidence" value="ECO:0007669"/>
    <property type="project" value="InterPro"/>
</dbReference>
<dbReference type="InterPro" id="IPR011726">
    <property type="entry name" value="KdpF"/>
</dbReference>